<evidence type="ECO:0000313" key="3">
    <source>
        <dbReference type="Proteomes" id="UP000649345"/>
    </source>
</evidence>
<protein>
    <recommendedName>
        <fullName evidence="4">BMP family ABC transporter substrate-binding protein</fullName>
    </recommendedName>
</protein>
<organism evidence="2 3">
    <name type="scientific">Anaerosacchariphilus hominis</name>
    <dbReference type="NCBI Taxonomy" id="2763017"/>
    <lineage>
        <taxon>Bacteria</taxon>
        <taxon>Bacillati</taxon>
        <taxon>Bacillota</taxon>
        <taxon>Clostridia</taxon>
        <taxon>Lachnospirales</taxon>
        <taxon>Lachnospiraceae</taxon>
        <taxon>Anaerosacchariphilus</taxon>
    </lineage>
</organism>
<evidence type="ECO:0008006" key="4">
    <source>
        <dbReference type="Google" id="ProtNLM"/>
    </source>
</evidence>
<comment type="caution">
    <text evidence="2">The sequence shown here is derived from an EMBL/GenBank/DDBJ whole genome shotgun (WGS) entry which is preliminary data.</text>
</comment>
<feature type="signal peptide" evidence="1">
    <location>
        <begin position="1"/>
        <end position="31"/>
    </location>
</feature>
<dbReference type="EMBL" id="JACOOR010000003">
    <property type="protein sequence ID" value="MBC5659389.1"/>
    <property type="molecule type" value="Genomic_DNA"/>
</dbReference>
<evidence type="ECO:0000313" key="2">
    <source>
        <dbReference type="EMBL" id="MBC5659389.1"/>
    </source>
</evidence>
<dbReference type="Proteomes" id="UP000649345">
    <property type="component" value="Unassembled WGS sequence"/>
</dbReference>
<keyword evidence="3" id="KW-1185">Reference proteome</keyword>
<dbReference type="PROSITE" id="PS51257">
    <property type="entry name" value="PROKAR_LIPOPROTEIN"/>
    <property type="match status" value="1"/>
</dbReference>
<feature type="chain" id="PRO_5038519902" description="BMP family ABC transporter substrate-binding protein" evidence="1">
    <location>
        <begin position="32"/>
        <end position="197"/>
    </location>
</feature>
<dbReference type="Gene3D" id="3.40.50.2300">
    <property type="match status" value="1"/>
</dbReference>
<sequence>MRDRKRSYGKQKQGKAVRAAGVFLLTAVLLAGCGQPQAGATEETPDAVQRVQNETGPLRMGLILTSRDDPENQETEAAFQSLAQELGAELLVETPDVTASDAGEARALEAGTFILCDVDAIEYQMLATDALVAEGVSVIAIHPNHAEALESVLSAARGVGIYVAAFADPVTDASADACVGTAVEAAELIKNTFTASK</sequence>
<dbReference type="SUPFAM" id="SSF53822">
    <property type="entry name" value="Periplasmic binding protein-like I"/>
    <property type="match status" value="1"/>
</dbReference>
<dbReference type="InterPro" id="IPR028082">
    <property type="entry name" value="Peripla_BP_I"/>
</dbReference>
<dbReference type="RefSeq" id="WP_186871752.1">
    <property type="nucleotide sequence ID" value="NZ_JACOOR010000003.1"/>
</dbReference>
<accession>A0A923LBD2</accession>
<proteinExistence type="predicted"/>
<dbReference type="AlphaFoldDB" id="A0A923LBD2"/>
<evidence type="ECO:0000256" key="1">
    <source>
        <dbReference type="SAM" id="SignalP"/>
    </source>
</evidence>
<keyword evidence="1" id="KW-0732">Signal</keyword>
<gene>
    <name evidence="2" type="ORF">H8S44_06360</name>
</gene>
<reference evidence="2" key="1">
    <citation type="submission" date="2020-08" db="EMBL/GenBank/DDBJ databases">
        <title>Genome public.</title>
        <authorList>
            <person name="Liu C."/>
            <person name="Sun Q."/>
        </authorList>
    </citation>
    <scope>NUCLEOTIDE SEQUENCE</scope>
    <source>
        <strain evidence="2">NSJ-68</strain>
    </source>
</reference>
<name>A0A923LBD2_9FIRM</name>